<gene>
    <name evidence="1" type="ORF">PLOB_00013368</name>
</gene>
<dbReference type="Proteomes" id="UP001159405">
    <property type="component" value="Unassembled WGS sequence"/>
</dbReference>
<name>A0ABN8R199_9CNID</name>
<comment type="caution">
    <text evidence="1">The sequence shown here is derived from an EMBL/GenBank/DDBJ whole genome shotgun (WGS) entry which is preliminary data.</text>
</comment>
<accession>A0ABN8R199</accession>
<protein>
    <submittedName>
        <fullName evidence="1">Uncharacterized protein</fullName>
    </submittedName>
</protein>
<evidence type="ECO:0000313" key="2">
    <source>
        <dbReference type="Proteomes" id="UP001159405"/>
    </source>
</evidence>
<proteinExistence type="predicted"/>
<organism evidence="1 2">
    <name type="scientific">Porites lobata</name>
    <dbReference type="NCBI Taxonomy" id="104759"/>
    <lineage>
        <taxon>Eukaryota</taxon>
        <taxon>Metazoa</taxon>
        <taxon>Cnidaria</taxon>
        <taxon>Anthozoa</taxon>
        <taxon>Hexacorallia</taxon>
        <taxon>Scleractinia</taxon>
        <taxon>Fungiina</taxon>
        <taxon>Poritidae</taxon>
        <taxon>Porites</taxon>
    </lineage>
</organism>
<dbReference type="EMBL" id="CALNXK010000178">
    <property type="protein sequence ID" value="CAH3173093.1"/>
    <property type="molecule type" value="Genomic_DNA"/>
</dbReference>
<reference evidence="1 2" key="1">
    <citation type="submission" date="2022-05" db="EMBL/GenBank/DDBJ databases">
        <authorList>
            <consortium name="Genoscope - CEA"/>
            <person name="William W."/>
        </authorList>
    </citation>
    <scope>NUCLEOTIDE SEQUENCE [LARGE SCALE GENOMIC DNA]</scope>
</reference>
<sequence>GRKPYYVGLQELPASLREFLAEAYAFFTSSHQLERAGQRVSLTTYGKAQERILSRMGQSSFIFYLQLKNQIAALYSLRAKGTKAFEIDDTPLGWKAIEDQYHRDKARREQDCVPKVPNFKYNNVYRDVWTRLHVLPAKIMPQKYMISALRGYSESQPMPPDATSVKKTADYLEACNQIFERGILSRQRVKGMNSPVIENMKDGFQFFADLFQKHKERVYRDNSVKSRQKNFLAWQTWDLLQIMVSSFLHYSESFVYHVPAEEGYFIASIRINGSGIESFFSKLKFGAWGQLSAINYGSGVACIQAKTEVDRVTASAKSYRDESVIVQTTLVLPQSDVAVHVEGRSKPYGFSFTEFLFPFNISQSCLGGRNGSNACILIAIFVGNYFLRNMLPNISSIVLPVEWSSAVVNCINDGNTLYDAVFEGQSSIRGLWVPTMIQMRLLSLEPSDWLWTIREHRKSEVVGDHRKSM</sequence>
<evidence type="ECO:0000313" key="1">
    <source>
        <dbReference type="EMBL" id="CAH3173093.1"/>
    </source>
</evidence>
<feature type="non-terminal residue" evidence="1">
    <location>
        <position position="1"/>
    </location>
</feature>
<keyword evidence="2" id="KW-1185">Reference proteome</keyword>